<feature type="transmembrane region" description="Helical" evidence="1">
    <location>
        <begin position="326"/>
        <end position="342"/>
    </location>
</feature>
<keyword evidence="1" id="KW-1133">Transmembrane helix</keyword>
<feature type="transmembrane region" description="Helical" evidence="1">
    <location>
        <begin position="347"/>
        <end position="365"/>
    </location>
</feature>
<evidence type="ECO:0008006" key="4">
    <source>
        <dbReference type="Google" id="ProtNLM"/>
    </source>
</evidence>
<protein>
    <recommendedName>
        <fullName evidence="4">DUF2029 domain-containing protein</fullName>
    </recommendedName>
</protein>
<feature type="transmembrane region" description="Helical" evidence="1">
    <location>
        <begin position="124"/>
        <end position="142"/>
    </location>
</feature>
<gene>
    <name evidence="2" type="ORF">SAMN05216418_1941</name>
</gene>
<dbReference type="EMBL" id="FMYG01000004">
    <property type="protein sequence ID" value="SDC29063.1"/>
    <property type="molecule type" value="Genomic_DNA"/>
</dbReference>
<keyword evidence="1" id="KW-0472">Membrane</keyword>
<feature type="transmembrane region" description="Helical" evidence="1">
    <location>
        <begin position="195"/>
        <end position="220"/>
    </location>
</feature>
<dbReference type="OrthoDB" id="581198at2"/>
<feature type="transmembrane region" description="Helical" evidence="1">
    <location>
        <begin position="385"/>
        <end position="404"/>
    </location>
</feature>
<sequence>MLRRVIPLLVAFVAVHVVVAVLGYQQPNEPMGDVYLVYEPWSRCALFGGVDVTSCTRSDTWQWPGITEKWIYPQLAFLPMTFAWVFAWAISYTPAWALTVSLFNLVAFLVLVGDARSRGRVIAAWFWLAAILLIGPVGIYRIDGITVPLALLGGIWMLRRPFVASLLLSIAVWMKVWPAAILAAGLVIIRRRLALVWGAVAVSLATIIPVVALGGAPYVFGFVGDQTTRGIQMEAPVGGLYMFLAAFYVPGSEVYYDGDVLTFQVTGPGAEPLIAAMTPIMLLVMAGVAAVGVWKLRHGATFLALFPPLSLALVTAFIALNKVGSPQYYVWLFAPVALGLMLDRRRWYSFAAMTLVIAGLTQWMYPMLYDGLMATHPNPFPVVVLELRNLLALVLLVWAIVRVVKAPTGRVRPPAGLREIVTGRRPVPPRVPAGR</sequence>
<evidence type="ECO:0000313" key="3">
    <source>
        <dbReference type="Proteomes" id="UP000183203"/>
    </source>
</evidence>
<dbReference type="RefSeq" id="WP_058232146.1">
    <property type="nucleotide sequence ID" value="NZ_FMYG01000004.1"/>
</dbReference>
<name>A0A1G6KDM5_9MICO</name>
<feature type="transmembrane region" description="Helical" evidence="1">
    <location>
        <begin position="6"/>
        <end position="24"/>
    </location>
</feature>
<dbReference type="Proteomes" id="UP000183203">
    <property type="component" value="Unassembled WGS sequence"/>
</dbReference>
<evidence type="ECO:0000313" key="2">
    <source>
        <dbReference type="EMBL" id="SDC29063.1"/>
    </source>
</evidence>
<feature type="transmembrane region" description="Helical" evidence="1">
    <location>
        <begin position="273"/>
        <end position="294"/>
    </location>
</feature>
<feature type="transmembrane region" description="Helical" evidence="1">
    <location>
        <begin position="95"/>
        <end position="112"/>
    </location>
</feature>
<dbReference type="STRING" id="993073.AS029_08390"/>
<feature type="transmembrane region" description="Helical" evidence="1">
    <location>
        <begin position="301"/>
        <end position="320"/>
    </location>
</feature>
<dbReference type="AlphaFoldDB" id="A0A1G6KDM5"/>
<evidence type="ECO:0000256" key="1">
    <source>
        <dbReference type="SAM" id="Phobius"/>
    </source>
</evidence>
<keyword evidence="1" id="KW-0812">Transmembrane</keyword>
<accession>A0A1G6KDM5</accession>
<proteinExistence type="predicted"/>
<organism evidence="2 3">
    <name type="scientific">Microbacterium enclense</name>
    <dbReference type="NCBI Taxonomy" id="993073"/>
    <lineage>
        <taxon>Bacteria</taxon>
        <taxon>Bacillati</taxon>
        <taxon>Actinomycetota</taxon>
        <taxon>Actinomycetes</taxon>
        <taxon>Micrococcales</taxon>
        <taxon>Microbacteriaceae</taxon>
        <taxon>Microbacterium</taxon>
    </lineage>
</organism>
<feature type="transmembrane region" description="Helical" evidence="1">
    <location>
        <begin position="162"/>
        <end position="188"/>
    </location>
</feature>
<reference evidence="2 3" key="1">
    <citation type="submission" date="2016-09" db="EMBL/GenBank/DDBJ databases">
        <authorList>
            <person name="Capua I."/>
            <person name="De Benedictis P."/>
            <person name="Joannis T."/>
            <person name="Lombin L.H."/>
            <person name="Cattoli G."/>
        </authorList>
    </citation>
    <scope>NUCLEOTIDE SEQUENCE [LARGE SCALE GENOMIC DNA]</scope>
    <source>
        <strain evidence="2 3">NIO-1002</strain>
    </source>
</reference>